<dbReference type="EMBL" id="LNTA01000177">
    <property type="protein sequence ID" value="KWV12923.1"/>
    <property type="molecule type" value="Genomic_DNA"/>
</dbReference>
<evidence type="ECO:0000259" key="2">
    <source>
        <dbReference type="SMART" id="SM00528"/>
    </source>
</evidence>
<reference evidence="3 4" key="1">
    <citation type="submission" date="2015-11" db="EMBL/GenBank/DDBJ databases">
        <title>Long Read and Single Molecule DNA Sequencing Simplifies Genome Assembly and TAL Effector Gene Analysis of Xanthomonas translucens.</title>
        <authorList>
            <person name="Peng Z."/>
            <person name="Hu Y."/>
            <person name="Xie J."/>
            <person name="Potnis N."/>
            <person name="Akhunova A."/>
            <person name="Jones J."/>
            <person name="Liu Z."/>
            <person name="White F."/>
            <person name="Liu S."/>
        </authorList>
    </citation>
    <scope>NUCLEOTIDE SEQUENCE [LARGE SCALE GENOMIC DNA]</scope>
    <source>
        <strain evidence="3 4">B1</strain>
    </source>
</reference>
<organism evidence="3 4">
    <name type="scientific">Xanthomonas campestris pv. translucens</name>
    <dbReference type="NCBI Taxonomy" id="343"/>
    <lineage>
        <taxon>Bacteria</taxon>
        <taxon>Pseudomonadati</taxon>
        <taxon>Pseudomonadota</taxon>
        <taxon>Gammaproteobacteria</taxon>
        <taxon>Lysobacterales</taxon>
        <taxon>Lysobacteraceae</taxon>
        <taxon>Xanthomonas</taxon>
        <taxon>Xanthomonas translucens group</taxon>
    </lineage>
</organism>
<feature type="domain" description="DNA-binding protein H-NS-like C-terminal" evidence="2">
    <location>
        <begin position="79"/>
        <end position="122"/>
    </location>
</feature>
<name>A0A109HIQ4_XANCT</name>
<protein>
    <submittedName>
        <fullName evidence="3">Histone-like nucleoid-structuring protein</fullName>
    </submittedName>
</protein>
<dbReference type="SMART" id="SM00528">
    <property type="entry name" value="HNS"/>
    <property type="match status" value="1"/>
</dbReference>
<dbReference type="RefSeq" id="WP_060748331.1">
    <property type="nucleotide sequence ID" value="NZ_LNTA01000177.1"/>
</dbReference>
<dbReference type="Gene3D" id="3.30.160.510">
    <property type="entry name" value="Histone-like nucleoid-structuring protein H-NS"/>
    <property type="match status" value="1"/>
</dbReference>
<keyword evidence="1" id="KW-0175">Coiled coil</keyword>
<evidence type="ECO:0000313" key="4">
    <source>
        <dbReference type="Proteomes" id="UP000055854"/>
    </source>
</evidence>
<sequence length="134" mass="14799">MSKKTLESITSAKAKLEEELRKLEGQEATLRQEQAASAVTEIIGLLSQYSAYFTPKQKAELAVAIGASSPGRGRKAAPTQVKKEVAPKYWLPPTHETWSGRGRPPRAFTAWQGTAAYNQWKASHPDEKFPKYPG</sequence>
<dbReference type="GO" id="GO:0003677">
    <property type="term" value="F:DNA binding"/>
    <property type="evidence" value="ECO:0007669"/>
    <property type="project" value="InterPro"/>
</dbReference>
<evidence type="ECO:0000256" key="1">
    <source>
        <dbReference type="SAM" id="Coils"/>
    </source>
</evidence>
<feature type="coiled-coil region" evidence="1">
    <location>
        <begin position="6"/>
        <end position="36"/>
    </location>
</feature>
<proteinExistence type="predicted"/>
<accession>A0A109HIQ4</accession>
<dbReference type="InterPro" id="IPR027444">
    <property type="entry name" value="H-NS_C_dom"/>
</dbReference>
<dbReference type="Pfam" id="PF00816">
    <property type="entry name" value="Histone_HNS"/>
    <property type="match status" value="1"/>
</dbReference>
<dbReference type="AlphaFoldDB" id="A0A109HIQ4"/>
<dbReference type="SUPFAM" id="SSF81273">
    <property type="entry name" value="H-NS histone-like proteins"/>
    <property type="match status" value="1"/>
</dbReference>
<comment type="caution">
    <text evidence="3">The sequence shown here is derived from an EMBL/GenBank/DDBJ whole genome shotgun (WGS) entry which is preliminary data.</text>
</comment>
<evidence type="ECO:0000313" key="3">
    <source>
        <dbReference type="EMBL" id="KWV12923.1"/>
    </source>
</evidence>
<dbReference type="OrthoDB" id="6088948at2"/>
<dbReference type="Proteomes" id="UP000055854">
    <property type="component" value="Unassembled WGS sequence"/>
</dbReference>
<gene>
    <name evidence="3" type="ORF">ATB53_04740</name>
</gene>